<evidence type="ECO:0000313" key="2">
    <source>
        <dbReference type="Proteomes" id="UP000033998"/>
    </source>
</evidence>
<reference evidence="1 2" key="1">
    <citation type="journal article" date="2015" name="Nature">
        <title>rRNA introns, odd ribosomes, and small enigmatic genomes across a large radiation of phyla.</title>
        <authorList>
            <person name="Brown C.T."/>
            <person name="Hug L.A."/>
            <person name="Thomas B.C."/>
            <person name="Sharon I."/>
            <person name="Castelle C.J."/>
            <person name="Singh A."/>
            <person name="Wilkins M.J."/>
            <person name="Williams K.H."/>
            <person name="Banfield J.F."/>
        </authorList>
    </citation>
    <scope>NUCLEOTIDE SEQUENCE [LARGE SCALE GENOMIC DNA]</scope>
</reference>
<dbReference type="AlphaFoldDB" id="A0A837HPA4"/>
<evidence type="ECO:0000313" key="1">
    <source>
        <dbReference type="EMBL" id="KKR01961.1"/>
    </source>
</evidence>
<sequence>MQEEKQKELEKVILWKTIEGISVNENGNICFILGGGEVLHFRAENSRLIVEFNGKEILKT</sequence>
<gene>
    <name evidence="1" type="ORF">UT27_C0004G0032</name>
</gene>
<dbReference type="EMBL" id="LBWE01000004">
    <property type="protein sequence ID" value="KKR01961.1"/>
    <property type="molecule type" value="Genomic_DNA"/>
</dbReference>
<proteinExistence type="predicted"/>
<organism evidence="1 2">
    <name type="scientific">Candidatus Nomurabacteria bacterium GW2011_GWD2_39_12</name>
    <dbReference type="NCBI Taxonomy" id="1618759"/>
    <lineage>
        <taxon>Bacteria</taxon>
        <taxon>Candidatus Nomuraibacteriota</taxon>
    </lineage>
</organism>
<name>A0A837HPA4_9BACT</name>
<protein>
    <submittedName>
        <fullName evidence="1">Uncharacterized protein</fullName>
    </submittedName>
</protein>
<comment type="caution">
    <text evidence="1">The sequence shown here is derived from an EMBL/GenBank/DDBJ whole genome shotgun (WGS) entry which is preliminary data.</text>
</comment>
<dbReference type="Proteomes" id="UP000033998">
    <property type="component" value="Unassembled WGS sequence"/>
</dbReference>
<accession>A0A837HPA4</accession>